<dbReference type="InterPro" id="IPR024567">
    <property type="entry name" value="RNase_HII/HIII_dom"/>
</dbReference>
<dbReference type="GO" id="GO:0006298">
    <property type="term" value="P:mismatch repair"/>
    <property type="evidence" value="ECO:0007669"/>
    <property type="project" value="TreeGrafter"/>
</dbReference>
<sequence length="261" mass="29471">MKNKLTIKDVKELLAGDVDQNDLELLADDKRTGVQKLLTQYFKKEQQKSELIEKFHKKEFLERDYWDHGLTVAGVDEVGRGPLAGPVVTAAVILPADNTLYEVDDSKKLTAKKRDKIYRQICEQAIDISIGVGSPQLIDRENIYHATELVTRDAIDRLYLKPDHILVDAMTIPVNIGQTKLIKGDSKSLSIGAASIVAKVSRDRLMSAYDKLYPEFGFLKNDGYGTKEHLHALDEFGRTPIHRLSFSPVRNTKKVYQTPFS</sequence>
<comment type="catalytic activity">
    <reaction evidence="1 14 15 16">
        <text>Endonucleolytic cleavage to 5'-phosphomonoester.</text>
        <dbReference type="EC" id="3.1.26.4"/>
    </reaction>
</comment>
<dbReference type="PANTHER" id="PTHR10954:SF18">
    <property type="entry name" value="RIBONUCLEASE HII"/>
    <property type="match status" value="1"/>
</dbReference>
<dbReference type="OrthoDB" id="9803420at2"/>
<evidence type="ECO:0000256" key="13">
    <source>
        <dbReference type="ARBA" id="ARBA00023211"/>
    </source>
</evidence>
<evidence type="ECO:0000256" key="14">
    <source>
        <dbReference type="HAMAP-Rule" id="MF_00052"/>
    </source>
</evidence>
<dbReference type="GO" id="GO:0003723">
    <property type="term" value="F:RNA binding"/>
    <property type="evidence" value="ECO:0007669"/>
    <property type="project" value="UniProtKB-UniRule"/>
</dbReference>
<dbReference type="STRING" id="1423775.FD03_GL001984"/>
<accession>A0A0R1KAP8</accession>
<feature type="binding site" evidence="14 15">
    <location>
        <position position="76"/>
    </location>
    <ligand>
        <name>a divalent metal cation</name>
        <dbReference type="ChEBI" id="CHEBI:60240"/>
    </ligand>
</feature>
<dbReference type="PANTHER" id="PTHR10954">
    <property type="entry name" value="RIBONUCLEASE H2 SUBUNIT A"/>
    <property type="match status" value="1"/>
</dbReference>
<protein>
    <recommendedName>
        <fullName evidence="7 14">Ribonuclease HII</fullName>
        <shortName evidence="14">RNase HII</shortName>
        <ecNumber evidence="6 14">3.1.26.4</ecNumber>
    </recommendedName>
</protein>
<proteinExistence type="inferred from homology"/>
<feature type="binding site" evidence="14 15">
    <location>
        <position position="168"/>
    </location>
    <ligand>
        <name>a divalent metal cation</name>
        <dbReference type="ChEBI" id="CHEBI:60240"/>
    </ligand>
</feature>
<gene>
    <name evidence="14" type="primary">rnhB</name>
    <name evidence="18" type="ORF">FD03_GL001984</name>
</gene>
<evidence type="ECO:0000256" key="16">
    <source>
        <dbReference type="RuleBase" id="RU003515"/>
    </source>
</evidence>
<feature type="domain" description="RNase H type-2" evidence="17">
    <location>
        <begin position="70"/>
        <end position="261"/>
    </location>
</feature>
<dbReference type="CDD" id="cd07182">
    <property type="entry name" value="RNase_HII_bacteria_HII_like"/>
    <property type="match status" value="1"/>
</dbReference>
<evidence type="ECO:0000256" key="3">
    <source>
        <dbReference type="ARBA" id="ARBA00004065"/>
    </source>
</evidence>
<keyword evidence="8 14" id="KW-0963">Cytoplasm</keyword>
<keyword evidence="12 14" id="KW-0378">Hydrolase</keyword>
<dbReference type="FunFam" id="3.30.420.10:FF:000006">
    <property type="entry name" value="Ribonuclease HII"/>
    <property type="match status" value="1"/>
</dbReference>
<comment type="similarity">
    <text evidence="5 14 16">Belongs to the RNase HII family.</text>
</comment>
<organism evidence="18 19">
    <name type="scientific">Companilactobacillus nodensis DSM 19682 = JCM 14932 = NBRC 107160</name>
    <dbReference type="NCBI Taxonomy" id="1423775"/>
    <lineage>
        <taxon>Bacteria</taxon>
        <taxon>Bacillati</taxon>
        <taxon>Bacillota</taxon>
        <taxon>Bacilli</taxon>
        <taxon>Lactobacillales</taxon>
        <taxon>Lactobacillaceae</taxon>
        <taxon>Companilactobacillus</taxon>
    </lineage>
</organism>
<keyword evidence="11 14" id="KW-0255">Endonuclease</keyword>
<evidence type="ECO:0000313" key="18">
    <source>
        <dbReference type="EMBL" id="KRK80560.1"/>
    </source>
</evidence>
<dbReference type="NCBIfam" id="NF000594">
    <property type="entry name" value="PRK00015.1-1"/>
    <property type="match status" value="1"/>
</dbReference>
<dbReference type="SUPFAM" id="SSF53098">
    <property type="entry name" value="Ribonuclease H-like"/>
    <property type="match status" value="1"/>
</dbReference>
<evidence type="ECO:0000256" key="9">
    <source>
        <dbReference type="ARBA" id="ARBA00022722"/>
    </source>
</evidence>
<dbReference type="Proteomes" id="UP000051248">
    <property type="component" value="Unassembled WGS sequence"/>
</dbReference>
<dbReference type="InterPro" id="IPR001352">
    <property type="entry name" value="RNase_HII/HIII"/>
</dbReference>
<evidence type="ECO:0000313" key="19">
    <source>
        <dbReference type="Proteomes" id="UP000051248"/>
    </source>
</evidence>
<evidence type="ECO:0000256" key="11">
    <source>
        <dbReference type="ARBA" id="ARBA00022759"/>
    </source>
</evidence>
<evidence type="ECO:0000256" key="6">
    <source>
        <dbReference type="ARBA" id="ARBA00012180"/>
    </source>
</evidence>
<comment type="cofactor">
    <cofactor evidence="14 15">
        <name>Mn(2+)</name>
        <dbReference type="ChEBI" id="CHEBI:29035"/>
    </cofactor>
    <cofactor evidence="14 15">
        <name>Mg(2+)</name>
        <dbReference type="ChEBI" id="CHEBI:18420"/>
    </cofactor>
    <text evidence="14 15">Manganese or magnesium. Binds 1 divalent metal ion per monomer in the absence of substrate. May bind a second metal ion after substrate binding.</text>
</comment>
<evidence type="ECO:0000259" key="17">
    <source>
        <dbReference type="PROSITE" id="PS51975"/>
    </source>
</evidence>
<dbReference type="EMBL" id="AZDZ01000003">
    <property type="protein sequence ID" value="KRK80560.1"/>
    <property type="molecule type" value="Genomic_DNA"/>
</dbReference>
<evidence type="ECO:0000256" key="12">
    <source>
        <dbReference type="ARBA" id="ARBA00022801"/>
    </source>
</evidence>
<comment type="cofactor">
    <cofactor evidence="2">
        <name>Mg(2+)</name>
        <dbReference type="ChEBI" id="CHEBI:18420"/>
    </cofactor>
</comment>
<dbReference type="RefSeq" id="WP_034542830.1">
    <property type="nucleotide sequence ID" value="NZ_AZDZ01000003.1"/>
</dbReference>
<dbReference type="eggNOG" id="COG0164">
    <property type="taxonomic scope" value="Bacteria"/>
</dbReference>
<keyword evidence="9 14" id="KW-0540">Nuclease</keyword>
<dbReference type="AlphaFoldDB" id="A0A0R1KAP8"/>
<dbReference type="GO" id="GO:0004523">
    <property type="term" value="F:RNA-DNA hybrid ribonuclease activity"/>
    <property type="evidence" value="ECO:0007669"/>
    <property type="project" value="UniProtKB-UniRule"/>
</dbReference>
<keyword evidence="10 14" id="KW-0479">Metal-binding</keyword>
<comment type="caution">
    <text evidence="18">The sequence shown here is derived from an EMBL/GenBank/DDBJ whole genome shotgun (WGS) entry which is preliminary data.</text>
</comment>
<dbReference type="PROSITE" id="PS51975">
    <property type="entry name" value="RNASE_H_2"/>
    <property type="match status" value="1"/>
</dbReference>
<evidence type="ECO:0000256" key="4">
    <source>
        <dbReference type="ARBA" id="ARBA00004496"/>
    </source>
</evidence>
<dbReference type="GO" id="GO:0043137">
    <property type="term" value="P:DNA replication, removal of RNA primer"/>
    <property type="evidence" value="ECO:0007669"/>
    <property type="project" value="TreeGrafter"/>
</dbReference>
<evidence type="ECO:0000256" key="10">
    <source>
        <dbReference type="ARBA" id="ARBA00022723"/>
    </source>
</evidence>
<dbReference type="InterPro" id="IPR022898">
    <property type="entry name" value="RNase_HII"/>
</dbReference>
<dbReference type="EC" id="3.1.26.4" evidence="6 14"/>
<evidence type="ECO:0000256" key="8">
    <source>
        <dbReference type="ARBA" id="ARBA00022490"/>
    </source>
</evidence>
<keyword evidence="19" id="KW-1185">Reference proteome</keyword>
<keyword evidence="13 14" id="KW-0464">Manganese</keyword>
<evidence type="ECO:0000256" key="2">
    <source>
        <dbReference type="ARBA" id="ARBA00001946"/>
    </source>
</evidence>
<dbReference type="NCBIfam" id="NF000595">
    <property type="entry name" value="PRK00015.1-3"/>
    <property type="match status" value="1"/>
</dbReference>
<feature type="binding site" evidence="14 15">
    <location>
        <position position="77"/>
    </location>
    <ligand>
        <name>a divalent metal cation</name>
        <dbReference type="ChEBI" id="CHEBI:60240"/>
    </ligand>
</feature>
<evidence type="ECO:0000256" key="7">
    <source>
        <dbReference type="ARBA" id="ARBA00019179"/>
    </source>
</evidence>
<reference evidence="18 19" key="1">
    <citation type="journal article" date="2015" name="Genome Announc.">
        <title>Expanding the biotechnology potential of lactobacilli through comparative genomics of 213 strains and associated genera.</title>
        <authorList>
            <person name="Sun Z."/>
            <person name="Harris H.M."/>
            <person name="McCann A."/>
            <person name="Guo C."/>
            <person name="Argimon S."/>
            <person name="Zhang W."/>
            <person name="Yang X."/>
            <person name="Jeffery I.B."/>
            <person name="Cooney J.C."/>
            <person name="Kagawa T.F."/>
            <person name="Liu W."/>
            <person name="Song Y."/>
            <person name="Salvetti E."/>
            <person name="Wrobel A."/>
            <person name="Rasinkangas P."/>
            <person name="Parkhill J."/>
            <person name="Rea M.C."/>
            <person name="O'Sullivan O."/>
            <person name="Ritari J."/>
            <person name="Douillard F.P."/>
            <person name="Paul Ross R."/>
            <person name="Yang R."/>
            <person name="Briner A.E."/>
            <person name="Felis G.E."/>
            <person name="de Vos W.M."/>
            <person name="Barrangou R."/>
            <person name="Klaenhammer T.R."/>
            <person name="Caufield P.W."/>
            <person name="Cui Y."/>
            <person name="Zhang H."/>
            <person name="O'Toole P.W."/>
        </authorList>
    </citation>
    <scope>NUCLEOTIDE SEQUENCE [LARGE SCALE GENOMIC DNA]</scope>
    <source>
        <strain evidence="18 19">DSM 19682</strain>
    </source>
</reference>
<comment type="function">
    <text evidence="3 14 16">Endonuclease that specifically degrades the RNA of RNA-DNA hybrids.</text>
</comment>
<comment type="subcellular location">
    <subcellularLocation>
        <location evidence="4 14">Cytoplasm</location>
    </subcellularLocation>
</comment>
<evidence type="ECO:0000256" key="15">
    <source>
        <dbReference type="PROSITE-ProRule" id="PRU01319"/>
    </source>
</evidence>
<dbReference type="GO" id="GO:0030145">
    <property type="term" value="F:manganese ion binding"/>
    <property type="evidence" value="ECO:0007669"/>
    <property type="project" value="UniProtKB-UniRule"/>
</dbReference>
<dbReference type="InterPro" id="IPR012337">
    <property type="entry name" value="RNaseH-like_sf"/>
</dbReference>
<evidence type="ECO:0000256" key="5">
    <source>
        <dbReference type="ARBA" id="ARBA00007383"/>
    </source>
</evidence>
<dbReference type="Pfam" id="PF01351">
    <property type="entry name" value="RNase_HII"/>
    <property type="match status" value="1"/>
</dbReference>
<dbReference type="GO" id="GO:0032299">
    <property type="term" value="C:ribonuclease H2 complex"/>
    <property type="evidence" value="ECO:0007669"/>
    <property type="project" value="TreeGrafter"/>
</dbReference>
<dbReference type="InterPro" id="IPR036397">
    <property type="entry name" value="RNaseH_sf"/>
</dbReference>
<name>A0A0R1KAP8_9LACO</name>
<evidence type="ECO:0000256" key="1">
    <source>
        <dbReference type="ARBA" id="ARBA00000077"/>
    </source>
</evidence>
<dbReference type="Gene3D" id="3.30.420.10">
    <property type="entry name" value="Ribonuclease H-like superfamily/Ribonuclease H"/>
    <property type="match status" value="1"/>
</dbReference>
<dbReference type="PATRIC" id="fig|1423775.4.peg.2022"/>
<dbReference type="HAMAP" id="MF_00052_B">
    <property type="entry name" value="RNase_HII_B"/>
    <property type="match status" value="1"/>
</dbReference>
<dbReference type="GO" id="GO:0005737">
    <property type="term" value="C:cytoplasm"/>
    <property type="evidence" value="ECO:0007669"/>
    <property type="project" value="UniProtKB-SubCell"/>
</dbReference>